<name>A0A5B1CMY6_9BACT</name>
<evidence type="ECO:0000313" key="2">
    <source>
        <dbReference type="Proteomes" id="UP000322699"/>
    </source>
</evidence>
<reference evidence="1 2" key="1">
    <citation type="submission" date="2019-08" db="EMBL/GenBank/DDBJ databases">
        <title>Deep-cultivation of Planctomycetes and their phenomic and genomic characterization uncovers novel biology.</title>
        <authorList>
            <person name="Wiegand S."/>
            <person name="Jogler M."/>
            <person name="Boedeker C."/>
            <person name="Pinto D."/>
            <person name="Vollmers J."/>
            <person name="Rivas-Marin E."/>
            <person name="Kohn T."/>
            <person name="Peeters S.H."/>
            <person name="Heuer A."/>
            <person name="Rast P."/>
            <person name="Oberbeckmann S."/>
            <person name="Bunk B."/>
            <person name="Jeske O."/>
            <person name="Meyerdierks A."/>
            <person name="Storesund J.E."/>
            <person name="Kallscheuer N."/>
            <person name="Luecker S."/>
            <person name="Lage O.M."/>
            <person name="Pohl T."/>
            <person name="Merkel B.J."/>
            <person name="Hornburger P."/>
            <person name="Mueller R.-W."/>
            <person name="Bruemmer F."/>
            <person name="Labrenz M."/>
            <person name="Spormann A.M."/>
            <person name="Op Den Camp H."/>
            <person name="Overmann J."/>
            <person name="Amann R."/>
            <person name="Jetten M.S.M."/>
            <person name="Mascher T."/>
            <person name="Medema M.H."/>
            <person name="Devos D.P."/>
            <person name="Kaster A.-K."/>
            <person name="Ovreas L."/>
            <person name="Rohde M."/>
            <person name="Galperin M.Y."/>
            <person name="Jogler C."/>
        </authorList>
    </citation>
    <scope>NUCLEOTIDE SEQUENCE [LARGE SCALE GENOMIC DNA]</scope>
    <source>
        <strain evidence="1 2">LF1</strain>
    </source>
</reference>
<protein>
    <recommendedName>
        <fullName evidence="3">Competence protein A</fullName>
    </recommendedName>
</protein>
<evidence type="ECO:0008006" key="3">
    <source>
        <dbReference type="Google" id="ProtNLM"/>
    </source>
</evidence>
<dbReference type="Pfam" id="PF05137">
    <property type="entry name" value="PilN"/>
    <property type="match status" value="1"/>
</dbReference>
<sequence length="545" mass="60188">MPVLPGQRNLGNEWLPSVSRTSHYSINKRKLSPVPQSISEPVLHEPCFGLRIESHVVQAAIALPLADGRRQLSFDEIVCPTESGWLTASGAAELESALETLVERHHMRRHRIAVSLDGDFCVTRVTMGTPDQVDHDLEMLGDRIPRYLQLGPGEKVTGNARGKIDNSMDHSVTGVVNRSLIQIIYDAFRSIDVDVAWVEPSLVSIARLAGQDKAFDERPVLIADGMGKQWDVGIACAGRLLLDYRPAAANNNEGFCKVLEGHYERLKRFCSRHRGVVTDELHDLLICGDEEKTQDVLQRLSHSSRVNTSRLQIPMLPNLYEVSPADQLTRNVPAVATVYPLLVGTKLEDVADLLEQVRRAPDLSLGQKVLKQCWPIAVAAVCLVISYGLVSSERRRHAGSDGGRAALQAEIIATSVKQSRISHDRQELDYLIRIANLTQEPRWDQMFDRITKMLPPSVKLNEFRVDSGSAILMEGTTVDETMIYELVNSLRHLPSVSQVALKGTTPNSEDQSTRFTVQLKTVETTTTAGASVASKFGSEESGGVQ</sequence>
<dbReference type="AlphaFoldDB" id="A0A5B1CMY6"/>
<evidence type="ECO:0000313" key="1">
    <source>
        <dbReference type="EMBL" id="KAA1261275.1"/>
    </source>
</evidence>
<gene>
    <name evidence="1" type="ORF">LF1_38220</name>
</gene>
<accession>A0A5B1CMY6</accession>
<comment type="caution">
    <text evidence="1">The sequence shown here is derived from an EMBL/GenBank/DDBJ whole genome shotgun (WGS) entry which is preliminary data.</text>
</comment>
<dbReference type="EMBL" id="VRLW01000001">
    <property type="protein sequence ID" value="KAA1261275.1"/>
    <property type="molecule type" value="Genomic_DNA"/>
</dbReference>
<dbReference type="InterPro" id="IPR007813">
    <property type="entry name" value="PilN"/>
</dbReference>
<keyword evidence="2" id="KW-1185">Reference proteome</keyword>
<dbReference type="Proteomes" id="UP000322699">
    <property type="component" value="Unassembled WGS sequence"/>
</dbReference>
<proteinExistence type="predicted"/>
<organism evidence="1 2">
    <name type="scientific">Rubripirellula obstinata</name>
    <dbReference type="NCBI Taxonomy" id="406547"/>
    <lineage>
        <taxon>Bacteria</taxon>
        <taxon>Pseudomonadati</taxon>
        <taxon>Planctomycetota</taxon>
        <taxon>Planctomycetia</taxon>
        <taxon>Pirellulales</taxon>
        <taxon>Pirellulaceae</taxon>
        <taxon>Rubripirellula</taxon>
    </lineage>
</organism>